<keyword evidence="4" id="KW-0804">Transcription</keyword>
<evidence type="ECO:0000256" key="1">
    <source>
        <dbReference type="ARBA" id="ARBA00004123"/>
    </source>
</evidence>
<dbReference type="PANTHER" id="PTHR31190:SF489">
    <property type="entry name" value="ETHYLENE-RESPONSIVE TRANSCRIPTION FACTOR ERF113-RELATED"/>
    <property type="match status" value="1"/>
</dbReference>
<dbReference type="PRINTS" id="PR00367">
    <property type="entry name" value="ETHRSPELEMNT"/>
</dbReference>
<dbReference type="GO" id="GO:0003677">
    <property type="term" value="F:DNA binding"/>
    <property type="evidence" value="ECO:0007669"/>
    <property type="project" value="UniProtKB-KW"/>
</dbReference>
<feature type="compositionally biased region" description="Low complexity" evidence="7">
    <location>
        <begin position="239"/>
        <end position="270"/>
    </location>
</feature>
<dbReference type="Proteomes" id="UP001459277">
    <property type="component" value="Unassembled WGS sequence"/>
</dbReference>
<dbReference type="GO" id="GO:0005634">
    <property type="term" value="C:nucleus"/>
    <property type="evidence" value="ECO:0007669"/>
    <property type="project" value="UniProtKB-SubCell"/>
</dbReference>
<dbReference type="EMBL" id="JAZDWU010000007">
    <property type="protein sequence ID" value="KAK9995267.1"/>
    <property type="molecule type" value="Genomic_DNA"/>
</dbReference>
<dbReference type="InterPro" id="IPR036955">
    <property type="entry name" value="AP2/ERF_dom_sf"/>
</dbReference>
<evidence type="ECO:0000256" key="2">
    <source>
        <dbReference type="ARBA" id="ARBA00023015"/>
    </source>
</evidence>
<feature type="domain" description="AP2/ERF" evidence="8">
    <location>
        <begin position="110"/>
        <end position="167"/>
    </location>
</feature>
<evidence type="ECO:0000256" key="5">
    <source>
        <dbReference type="ARBA" id="ARBA00023242"/>
    </source>
</evidence>
<dbReference type="CDD" id="cd00018">
    <property type="entry name" value="AP2"/>
    <property type="match status" value="1"/>
</dbReference>
<dbReference type="Pfam" id="PF00847">
    <property type="entry name" value="AP2"/>
    <property type="match status" value="1"/>
</dbReference>
<protein>
    <recommendedName>
        <fullName evidence="8">AP2/ERF domain-containing protein</fullName>
    </recommendedName>
</protein>
<accession>A0AAW2CD96</accession>
<dbReference type="PANTHER" id="PTHR31190">
    <property type="entry name" value="DNA-BINDING DOMAIN"/>
    <property type="match status" value="1"/>
</dbReference>
<dbReference type="Gene3D" id="3.30.730.10">
    <property type="entry name" value="AP2/ERF domain"/>
    <property type="match status" value="1"/>
</dbReference>
<dbReference type="SMART" id="SM00380">
    <property type="entry name" value="AP2"/>
    <property type="match status" value="1"/>
</dbReference>
<dbReference type="GO" id="GO:0003700">
    <property type="term" value="F:DNA-binding transcription factor activity"/>
    <property type="evidence" value="ECO:0007669"/>
    <property type="project" value="InterPro"/>
</dbReference>
<reference evidence="9 10" key="1">
    <citation type="submission" date="2024-01" db="EMBL/GenBank/DDBJ databases">
        <title>A telomere-to-telomere, gap-free genome of sweet tea (Lithocarpus litseifolius).</title>
        <authorList>
            <person name="Zhou J."/>
        </authorList>
    </citation>
    <scope>NUCLEOTIDE SEQUENCE [LARGE SCALE GENOMIC DNA]</scope>
    <source>
        <strain evidence="9">Zhou-2022a</strain>
        <tissue evidence="9">Leaf</tissue>
    </source>
</reference>
<dbReference type="AlphaFoldDB" id="A0AAW2CD96"/>
<dbReference type="GO" id="GO:0009873">
    <property type="term" value="P:ethylene-activated signaling pathway"/>
    <property type="evidence" value="ECO:0007669"/>
    <property type="project" value="InterPro"/>
</dbReference>
<keyword evidence="3" id="KW-0238">DNA-binding</keyword>
<keyword evidence="5" id="KW-0539">Nucleus</keyword>
<evidence type="ECO:0000256" key="7">
    <source>
        <dbReference type="SAM" id="MobiDB-lite"/>
    </source>
</evidence>
<dbReference type="InterPro" id="IPR016177">
    <property type="entry name" value="DNA-bd_dom_sf"/>
</dbReference>
<comment type="subcellular location">
    <subcellularLocation>
        <location evidence="1">Nucleus</location>
    </subcellularLocation>
</comment>
<evidence type="ECO:0000256" key="4">
    <source>
        <dbReference type="ARBA" id="ARBA00023163"/>
    </source>
</evidence>
<feature type="region of interest" description="Disordered" evidence="7">
    <location>
        <begin position="83"/>
        <end position="108"/>
    </location>
</feature>
<feature type="compositionally biased region" description="Polar residues" evidence="7">
    <location>
        <begin position="84"/>
        <end position="104"/>
    </location>
</feature>
<sequence>MSNCGEIDMHNKHNKLGIIKLKVLDRQHGKRPFPSNEAEEKEEDRIFPVYSARAQQDMSAMVSALAQVISNSDQNPVQVHGNPIITSQSGTTEQHQSQPAVDQGNTRRRHYRGVRQRPWGKWAAEIRDPNKAARVWLGTFETAESAALAYDEAALRFKGSKAKLNFPERVQGTSELGYLTTGLSTEQAPNPTLHHAHHQTLSQQTYTNMFPYAQLLQTGDSNLHYVNVPSLYGQEGFASQTSSTTTSSSSSSSSSSSPIPTQQQQQYQQQELLRFPTHFGGGSSTSSNPRKSMKDF</sequence>
<evidence type="ECO:0000313" key="9">
    <source>
        <dbReference type="EMBL" id="KAK9995267.1"/>
    </source>
</evidence>
<gene>
    <name evidence="9" type="ORF">SO802_019953</name>
</gene>
<dbReference type="FunFam" id="3.30.730.10:FF:000001">
    <property type="entry name" value="Ethylene-responsive transcription factor 2"/>
    <property type="match status" value="1"/>
</dbReference>
<dbReference type="PROSITE" id="PS51032">
    <property type="entry name" value="AP2_ERF"/>
    <property type="match status" value="1"/>
</dbReference>
<keyword evidence="10" id="KW-1185">Reference proteome</keyword>
<dbReference type="InterPro" id="IPR044808">
    <property type="entry name" value="ERF_plant"/>
</dbReference>
<evidence type="ECO:0000256" key="3">
    <source>
        <dbReference type="ARBA" id="ARBA00023125"/>
    </source>
</evidence>
<feature type="region of interest" description="Disordered" evidence="7">
    <location>
        <begin position="238"/>
        <end position="296"/>
    </location>
</feature>
<comment type="similarity">
    <text evidence="6">Belongs to the AP2/ERF transcription factor family. ERF subfamily.</text>
</comment>
<evidence type="ECO:0000259" key="8">
    <source>
        <dbReference type="PROSITE" id="PS51032"/>
    </source>
</evidence>
<keyword evidence="2" id="KW-0805">Transcription regulation</keyword>
<name>A0AAW2CD96_9ROSI</name>
<proteinExistence type="inferred from homology"/>
<dbReference type="SUPFAM" id="SSF54171">
    <property type="entry name" value="DNA-binding domain"/>
    <property type="match status" value="1"/>
</dbReference>
<comment type="caution">
    <text evidence="9">The sequence shown here is derived from an EMBL/GenBank/DDBJ whole genome shotgun (WGS) entry which is preliminary data.</text>
</comment>
<dbReference type="InterPro" id="IPR001471">
    <property type="entry name" value="AP2/ERF_dom"/>
</dbReference>
<evidence type="ECO:0000256" key="6">
    <source>
        <dbReference type="ARBA" id="ARBA00024343"/>
    </source>
</evidence>
<evidence type="ECO:0000313" key="10">
    <source>
        <dbReference type="Proteomes" id="UP001459277"/>
    </source>
</evidence>
<organism evidence="9 10">
    <name type="scientific">Lithocarpus litseifolius</name>
    <dbReference type="NCBI Taxonomy" id="425828"/>
    <lineage>
        <taxon>Eukaryota</taxon>
        <taxon>Viridiplantae</taxon>
        <taxon>Streptophyta</taxon>
        <taxon>Embryophyta</taxon>
        <taxon>Tracheophyta</taxon>
        <taxon>Spermatophyta</taxon>
        <taxon>Magnoliopsida</taxon>
        <taxon>eudicotyledons</taxon>
        <taxon>Gunneridae</taxon>
        <taxon>Pentapetalae</taxon>
        <taxon>rosids</taxon>
        <taxon>fabids</taxon>
        <taxon>Fagales</taxon>
        <taxon>Fagaceae</taxon>
        <taxon>Lithocarpus</taxon>
    </lineage>
</organism>